<feature type="region of interest" description="Disordered" evidence="5">
    <location>
        <begin position="90"/>
        <end position="109"/>
    </location>
</feature>
<accession>A0A9P5Y5V1</accession>
<dbReference type="GO" id="GO:0005739">
    <property type="term" value="C:mitochondrion"/>
    <property type="evidence" value="ECO:0007669"/>
    <property type="project" value="UniProtKB-SubCell"/>
</dbReference>
<sequence length="607" mass="66084">MMAPVTLQESSSQLPPRGSRDSDGADIDKFATLFSPVTPHASPTLEASEMKPTPVSRPRMFPSDTPGSDSEFGSFVSVSAMDDPLALLDFDLPPPVRPKTQQETHFDDYNANPSLSFFGKFGHEAKMAAERNKRGVLDELLLHEDDPLYWLKDGSTSGMNETVWPRQEPKMQGYQAHTDASSSILDLDPDFFTTRTPSTPPPQPKVSLPQTPSRSPTLPGPATLAPPIADTTSVSPLDEIHDPLSAPSTSTRPPSSPRSHSYQTMSTLSSRWMSSLLPAAKPTTHSPSPSLESLFAFDTASAPPRNQQRSRSSDRPPAHATTLPPYPAQISHGTPFGRSNKPSPFASHTYTPPTGAPGFAGDRYDWDKGFSAELEHELVVDERKGRDLRGVPGESKHAKVTVSQFMEKKSGSVELSGRKAATTPVLSAALANAIRPYLPALARLPRRWTLLYSLDQHGISLNTLYSRCEAYVEPKIGSPRTPGVLVVVKDTGDAVFGVWMGEDGVHPSRGKGYYGSGETFMWKYVGEKLQVFKWTGKNDYVALCESEYISFGGGDGHYGLYLDQELLEGSSARCPTFENEPLCSPNPKSAGMVNFECVGLEVWGVEP</sequence>
<protein>
    <recommendedName>
        <fullName evidence="4">Oxidation resistance protein 1</fullName>
    </recommendedName>
</protein>
<feature type="compositionally biased region" description="Low complexity" evidence="5">
    <location>
        <begin position="243"/>
        <end position="261"/>
    </location>
</feature>
<feature type="compositionally biased region" description="Low complexity" evidence="5">
    <location>
        <begin position="205"/>
        <end position="227"/>
    </location>
</feature>
<feature type="region of interest" description="Disordered" evidence="5">
    <location>
        <begin position="1"/>
        <end position="75"/>
    </location>
</feature>
<comment type="caution">
    <text evidence="7">The sequence shown here is derived from an EMBL/GenBank/DDBJ whole genome shotgun (WGS) entry which is preliminary data.</text>
</comment>
<feature type="region of interest" description="Disordered" evidence="5">
    <location>
        <begin position="149"/>
        <end position="266"/>
    </location>
</feature>
<feature type="compositionally biased region" description="Basic and acidic residues" evidence="5">
    <location>
        <begin position="18"/>
        <end position="29"/>
    </location>
</feature>
<feature type="region of interest" description="Disordered" evidence="5">
    <location>
        <begin position="300"/>
        <end position="356"/>
    </location>
</feature>
<dbReference type="SMART" id="SM00584">
    <property type="entry name" value="TLDc"/>
    <property type="match status" value="1"/>
</dbReference>
<dbReference type="GO" id="GO:0005634">
    <property type="term" value="C:nucleus"/>
    <property type="evidence" value="ECO:0007669"/>
    <property type="project" value="TreeGrafter"/>
</dbReference>
<comment type="subcellular location">
    <subcellularLocation>
        <location evidence="1">Mitochondrion</location>
    </subcellularLocation>
</comment>
<proteinExistence type="inferred from homology"/>
<reference evidence="7" key="1">
    <citation type="submission" date="2020-11" db="EMBL/GenBank/DDBJ databases">
        <authorList>
            <consortium name="DOE Joint Genome Institute"/>
            <person name="Ahrendt S."/>
            <person name="Riley R."/>
            <person name="Andreopoulos W."/>
            <person name="Labutti K."/>
            <person name="Pangilinan J."/>
            <person name="Ruiz-Duenas F.J."/>
            <person name="Barrasa J.M."/>
            <person name="Sanchez-Garcia M."/>
            <person name="Camarero S."/>
            <person name="Miyauchi S."/>
            <person name="Serrano A."/>
            <person name="Linde D."/>
            <person name="Babiker R."/>
            <person name="Drula E."/>
            <person name="Ayuso-Fernandez I."/>
            <person name="Pacheco R."/>
            <person name="Padilla G."/>
            <person name="Ferreira P."/>
            <person name="Barriuso J."/>
            <person name="Kellner H."/>
            <person name="Castanera R."/>
            <person name="Alfaro M."/>
            <person name="Ramirez L."/>
            <person name="Pisabarro A.G."/>
            <person name="Kuo A."/>
            <person name="Tritt A."/>
            <person name="Lipzen A."/>
            <person name="He G."/>
            <person name="Yan M."/>
            <person name="Ng V."/>
            <person name="Cullen D."/>
            <person name="Martin F."/>
            <person name="Rosso M.-N."/>
            <person name="Henrissat B."/>
            <person name="Hibbett D."/>
            <person name="Martinez A.T."/>
            <person name="Grigoriev I.V."/>
        </authorList>
    </citation>
    <scope>NUCLEOTIDE SEQUENCE</scope>
    <source>
        <strain evidence="7">CBS 247.69</strain>
    </source>
</reference>
<dbReference type="Pfam" id="PF07534">
    <property type="entry name" value="TLD"/>
    <property type="match status" value="1"/>
</dbReference>
<evidence type="ECO:0000259" key="6">
    <source>
        <dbReference type="PROSITE" id="PS51886"/>
    </source>
</evidence>
<keyword evidence="8" id="KW-1185">Reference proteome</keyword>
<name>A0A9P5Y5V1_9AGAR</name>
<feature type="compositionally biased region" description="Polar residues" evidence="5">
    <location>
        <begin position="340"/>
        <end position="352"/>
    </location>
</feature>
<keyword evidence="3" id="KW-0496">Mitochondrion</keyword>
<organism evidence="7 8">
    <name type="scientific">Collybia nuda</name>
    <dbReference type="NCBI Taxonomy" id="64659"/>
    <lineage>
        <taxon>Eukaryota</taxon>
        <taxon>Fungi</taxon>
        <taxon>Dikarya</taxon>
        <taxon>Basidiomycota</taxon>
        <taxon>Agaricomycotina</taxon>
        <taxon>Agaricomycetes</taxon>
        <taxon>Agaricomycetidae</taxon>
        <taxon>Agaricales</taxon>
        <taxon>Tricholomatineae</taxon>
        <taxon>Clitocybaceae</taxon>
        <taxon>Collybia</taxon>
    </lineage>
</organism>
<evidence type="ECO:0000256" key="2">
    <source>
        <dbReference type="ARBA" id="ARBA00009540"/>
    </source>
</evidence>
<dbReference type="InterPro" id="IPR006571">
    <property type="entry name" value="TLDc_dom"/>
</dbReference>
<evidence type="ECO:0000256" key="1">
    <source>
        <dbReference type="ARBA" id="ARBA00004173"/>
    </source>
</evidence>
<dbReference type="PANTHER" id="PTHR23354">
    <property type="entry name" value="NUCLEOLAR PROTEIN 7/ESTROGEN RECEPTOR COACTIVATOR-RELATED"/>
    <property type="match status" value="1"/>
</dbReference>
<evidence type="ECO:0000256" key="3">
    <source>
        <dbReference type="ARBA" id="ARBA00023128"/>
    </source>
</evidence>
<dbReference type="Proteomes" id="UP000807353">
    <property type="component" value="Unassembled WGS sequence"/>
</dbReference>
<dbReference type="GO" id="GO:0006979">
    <property type="term" value="P:response to oxidative stress"/>
    <property type="evidence" value="ECO:0007669"/>
    <property type="project" value="TreeGrafter"/>
</dbReference>
<dbReference type="PANTHER" id="PTHR23354:SF62">
    <property type="entry name" value="MUSTARD, ISOFORM V"/>
    <property type="match status" value="1"/>
</dbReference>
<feature type="domain" description="TLDc" evidence="6">
    <location>
        <begin position="424"/>
        <end position="601"/>
    </location>
</feature>
<gene>
    <name evidence="7" type="ORF">BDZ94DRAFT_1260318</name>
</gene>
<evidence type="ECO:0000313" key="8">
    <source>
        <dbReference type="Proteomes" id="UP000807353"/>
    </source>
</evidence>
<evidence type="ECO:0000256" key="5">
    <source>
        <dbReference type="SAM" id="MobiDB-lite"/>
    </source>
</evidence>
<dbReference type="PROSITE" id="PS51886">
    <property type="entry name" value="TLDC"/>
    <property type="match status" value="1"/>
</dbReference>
<comment type="similarity">
    <text evidence="2">Belongs to the OXR1 family.</text>
</comment>
<evidence type="ECO:0000313" key="7">
    <source>
        <dbReference type="EMBL" id="KAF9462777.1"/>
    </source>
</evidence>
<dbReference type="EMBL" id="MU150268">
    <property type="protein sequence ID" value="KAF9462777.1"/>
    <property type="molecule type" value="Genomic_DNA"/>
</dbReference>
<dbReference type="AlphaFoldDB" id="A0A9P5Y5V1"/>
<evidence type="ECO:0000256" key="4">
    <source>
        <dbReference type="ARBA" id="ARBA00040604"/>
    </source>
</evidence>
<dbReference type="OrthoDB" id="26679at2759"/>